<accession>A0A0C2P0A7</accession>
<organism evidence="2 3">
    <name type="scientific">Vibrio renipiscarius</name>
    <dbReference type="NCBI Taxonomy" id="1461322"/>
    <lineage>
        <taxon>Bacteria</taxon>
        <taxon>Pseudomonadati</taxon>
        <taxon>Pseudomonadota</taxon>
        <taxon>Gammaproteobacteria</taxon>
        <taxon>Vibrionales</taxon>
        <taxon>Vibrionaceae</taxon>
        <taxon>Vibrio</taxon>
    </lineage>
</organism>
<keyword evidence="1" id="KW-0732">Signal</keyword>
<dbReference type="AlphaFoldDB" id="A0A0C2NHE4"/>
<proteinExistence type="predicted"/>
<accession>A0A0C2NHE4</accession>
<sequence>MKNRVMTCVLLLLSFSATAEQVNTKEVRALIAEMQQQNASQANKHEVGRIHTLDTETEVFTDDMWIAPENLMEYEATWAPYIAMDLNRSLIWRAFVGFIAVDMTVDNDKVFFEHKSGRSNKEYVVELTNKNSGSVALTSKGETEIIPVLRSTRLSQQQFKEIAGNSVWTEGPQASCEVRNFKFDFESNARRFEMKDASFFRKFTYDDAIYHEYIKTDEFEIEIRSSFFYIHTLDQFIQYIHEYKQNGEIYTYNHKWLSRCS</sequence>
<protein>
    <submittedName>
        <fullName evidence="2">Uncharacterized protein</fullName>
    </submittedName>
</protein>
<evidence type="ECO:0000256" key="1">
    <source>
        <dbReference type="SAM" id="SignalP"/>
    </source>
</evidence>
<gene>
    <name evidence="2" type="ORF">OJ16_00820</name>
</gene>
<dbReference type="EMBL" id="JTKH01000003">
    <property type="protein sequence ID" value="KII81780.1"/>
    <property type="molecule type" value="Genomic_DNA"/>
</dbReference>
<feature type="signal peptide" evidence="1">
    <location>
        <begin position="1"/>
        <end position="19"/>
    </location>
</feature>
<feature type="chain" id="PRO_5009758782" evidence="1">
    <location>
        <begin position="20"/>
        <end position="261"/>
    </location>
</feature>
<reference evidence="2 3" key="1">
    <citation type="submission" date="2014-11" db="EMBL/GenBank/DDBJ databases">
        <title>Draft Genome Sequence of Vibrio piscirenalis strains CECT 8603T and CECT 8604, two marine Gammaproteobacterium isolated from cultured gilthead sea bream (Sparus aurata).</title>
        <authorList>
            <person name="Arahal D.R."/>
            <person name="Rodrigo-Torres L."/>
            <person name="Lucena T."/>
            <person name="Pujalte M.J."/>
        </authorList>
    </citation>
    <scope>NUCLEOTIDE SEQUENCE [LARGE SCALE GENOMIC DNA]</scope>
    <source>
        <strain evidence="2 3">DCR 1-4-2</strain>
    </source>
</reference>
<evidence type="ECO:0000313" key="2">
    <source>
        <dbReference type="EMBL" id="KII81780.1"/>
    </source>
</evidence>
<comment type="caution">
    <text evidence="2">The sequence shown here is derived from an EMBL/GenBank/DDBJ whole genome shotgun (WGS) entry which is preliminary data.</text>
</comment>
<dbReference type="Proteomes" id="UP000031672">
    <property type="component" value="Unassembled WGS sequence"/>
</dbReference>
<evidence type="ECO:0000313" key="3">
    <source>
        <dbReference type="Proteomes" id="UP000031672"/>
    </source>
</evidence>
<dbReference type="RefSeq" id="WP_040986443.1">
    <property type="nucleotide sequence ID" value="NZ_JTKH01000003.1"/>
</dbReference>
<keyword evidence="3" id="KW-1185">Reference proteome</keyword>
<name>A0A0C2NHE4_9VIBR</name>